<evidence type="ECO:0000256" key="5">
    <source>
        <dbReference type="ARBA" id="ARBA00023098"/>
    </source>
</evidence>
<keyword evidence="5" id="KW-0443">Lipid metabolism</keyword>
<dbReference type="InterPro" id="IPR051689">
    <property type="entry name" value="Sterol_desaturase/TMEM195"/>
</dbReference>
<proteinExistence type="predicted"/>
<dbReference type="EMBL" id="FOSR01000002">
    <property type="protein sequence ID" value="SFK40283.1"/>
    <property type="molecule type" value="Genomic_DNA"/>
</dbReference>
<gene>
    <name evidence="9" type="ORF">SAMN05192579_102260</name>
</gene>
<keyword evidence="10" id="KW-1185">Reference proteome</keyword>
<keyword evidence="2 7" id="KW-0812">Transmembrane</keyword>
<dbReference type="GO" id="GO:0050479">
    <property type="term" value="F:glyceryl-ether monooxygenase activity"/>
    <property type="evidence" value="ECO:0007669"/>
    <property type="project" value="TreeGrafter"/>
</dbReference>
<feature type="transmembrane region" description="Helical" evidence="7">
    <location>
        <begin position="48"/>
        <end position="69"/>
    </location>
</feature>
<keyword evidence="4" id="KW-0560">Oxidoreductase</keyword>
<evidence type="ECO:0000256" key="2">
    <source>
        <dbReference type="ARBA" id="ARBA00022692"/>
    </source>
</evidence>
<dbReference type="GO" id="GO:0006643">
    <property type="term" value="P:membrane lipid metabolic process"/>
    <property type="evidence" value="ECO:0007669"/>
    <property type="project" value="TreeGrafter"/>
</dbReference>
<dbReference type="InterPro" id="IPR006694">
    <property type="entry name" value="Fatty_acid_hydroxylase"/>
</dbReference>
<evidence type="ECO:0000256" key="4">
    <source>
        <dbReference type="ARBA" id="ARBA00023002"/>
    </source>
</evidence>
<feature type="transmembrane region" description="Helical" evidence="7">
    <location>
        <begin position="329"/>
        <end position="352"/>
    </location>
</feature>
<feature type="transmembrane region" description="Helical" evidence="7">
    <location>
        <begin position="304"/>
        <end position="323"/>
    </location>
</feature>
<protein>
    <submittedName>
        <fullName evidence="9">Sterol desaturase/sphingolipid hydroxylase, fatty acid hydroxylase superfamily</fullName>
    </submittedName>
</protein>
<organism evidence="9 10">
    <name type="scientific">Rhodanobacter glycinis</name>
    <dbReference type="NCBI Taxonomy" id="582702"/>
    <lineage>
        <taxon>Bacteria</taxon>
        <taxon>Pseudomonadati</taxon>
        <taxon>Pseudomonadota</taxon>
        <taxon>Gammaproteobacteria</taxon>
        <taxon>Lysobacterales</taxon>
        <taxon>Rhodanobacteraceae</taxon>
        <taxon>Rhodanobacter</taxon>
    </lineage>
</organism>
<comment type="subcellular location">
    <subcellularLocation>
        <location evidence="1">Endomembrane system</location>
        <topology evidence="1">Multi-pass membrane protein</topology>
    </subcellularLocation>
</comment>
<feature type="transmembrane region" description="Helical" evidence="7">
    <location>
        <begin position="81"/>
        <end position="99"/>
    </location>
</feature>
<sequence length="427" mass="48250">MITPERIMAWAIPGFFVLIAIEFAVARWRGRGDTYRGNDAINSLGLGMLSQVVGIFTKVFGIGVYAWCARHLAPWQLPADSVWVWVSGLLLYDLLYYVFHRASHRVAVFWAAHVVHHQSERYNLTTALRQTGTGFLLTWVFYLPMALLGWPVQVFAVIALIDLLYQFWVHTEQVGKLGWFDRVFCSPSNHRAHHAVNERYLDRNYGGILIVWDRLFGTFIEEDDTDPPVYGTRSPLQSWNPLWANAEVYWALAKDAAHAKRWRDKLQVWLRPPGWRPADVAERFPKPAFDIAHAAFDPPLSRMLRAYCLLQFALLLLMGMHFLGLAPKLAWPMALAYALWLVFGLYVLGALLEGRRSALWLEALRVLAAAVVPLASGRWFGVAHLDERIGVAMLVVFGFSALALPWLGGRGWLHAPPPSSSQGALPG</sequence>
<feature type="transmembrane region" description="Helical" evidence="7">
    <location>
        <begin position="7"/>
        <end position="28"/>
    </location>
</feature>
<dbReference type="PANTHER" id="PTHR21624">
    <property type="entry name" value="STEROL DESATURASE-RELATED PROTEIN"/>
    <property type="match status" value="1"/>
</dbReference>
<evidence type="ECO:0000259" key="8">
    <source>
        <dbReference type="Pfam" id="PF04116"/>
    </source>
</evidence>
<reference evidence="10" key="1">
    <citation type="submission" date="2016-10" db="EMBL/GenBank/DDBJ databases">
        <authorList>
            <person name="Varghese N."/>
            <person name="Submissions S."/>
        </authorList>
    </citation>
    <scope>NUCLEOTIDE SEQUENCE [LARGE SCALE GENOMIC DNA]</scope>
    <source>
        <strain evidence="10">MO64</strain>
    </source>
</reference>
<evidence type="ECO:0000256" key="7">
    <source>
        <dbReference type="SAM" id="Phobius"/>
    </source>
</evidence>
<feature type="domain" description="Fatty acid hydroxylase" evidence="8">
    <location>
        <begin position="85"/>
        <end position="218"/>
    </location>
</feature>
<dbReference type="GO" id="GO:0016020">
    <property type="term" value="C:membrane"/>
    <property type="evidence" value="ECO:0007669"/>
    <property type="project" value="GOC"/>
</dbReference>
<evidence type="ECO:0000256" key="1">
    <source>
        <dbReference type="ARBA" id="ARBA00004127"/>
    </source>
</evidence>
<dbReference type="GO" id="GO:0008610">
    <property type="term" value="P:lipid biosynthetic process"/>
    <property type="evidence" value="ECO:0007669"/>
    <property type="project" value="InterPro"/>
</dbReference>
<dbReference type="GO" id="GO:0012505">
    <property type="term" value="C:endomembrane system"/>
    <property type="evidence" value="ECO:0007669"/>
    <property type="project" value="UniProtKB-SubCell"/>
</dbReference>
<feature type="transmembrane region" description="Helical" evidence="7">
    <location>
        <begin position="364"/>
        <end position="383"/>
    </location>
</feature>
<dbReference type="Proteomes" id="UP000198725">
    <property type="component" value="Unassembled WGS sequence"/>
</dbReference>
<evidence type="ECO:0000256" key="3">
    <source>
        <dbReference type="ARBA" id="ARBA00022989"/>
    </source>
</evidence>
<dbReference type="RefSeq" id="WP_092701634.1">
    <property type="nucleotide sequence ID" value="NZ_FOSR01000002.1"/>
</dbReference>
<accession>A0A1I3Z8B6</accession>
<dbReference type="AlphaFoldDB" id="A0A1I3Z8B6"/>
<evidence type="ECO:0000313" key="10">
    <source>
        <dbReference type="Proteomes" id="UP000198725"/>
    </source>
</evidence>
<evidence type="ECO:0000313" key="9">
    <source>
        <dbReference type="EMBL" id="SFK40283.1"/>
    </source>
</evidence>
<dbReference type="PANTHER" id="PTHR21624:SF1">
    <property type="entry name" value="ALKYLGLYCEROL MONOOXYGENASE"/>
    <property type="match status" value="1"/>
</dbReference>
<keyword evidence="6 7" id="KW-0472">Membrane</keyword>
<keyword evidence="3 7" id="KW-1133">Transmembrane helix</keyword>
<evidence type="ECO:0000256" key="6">
    <source>
        <dbReference type="ARBA" id="ARBA00023136"/>
    </source>
</evidence>
<feature type="transmembrane region" description="Helical" evidence="7">
    <location>
        <begin position="389"/>
        <end position="407"/>
    </location>
</feature>
<name>A0A1I3Z8B6_9GAMM</name>
<dbReference type="Pfam" id="PF04116">
    <property type="entry name" value="FA_hydroxylase"/>
    <property type="match status" value="1"/>
</dbReference>
<dbReference type="GO" id="GO:0005506">
    <property type="term" value="F:iron ion binding"/>
    <property type="evidence" value="ECO:0007669"/>
    <property type="project" value="InterPro"/>
</dbReference>
<feature type="transmembrane region" description="Helical" evidence="7">
    <location>
        <begin position="139"/>
        <end position="165"/>
    </location>
</feature>